<feature type="region of interest" description="Disordered" evidence="1">
    <location>
        <begin position="55"/>
        <end position="74"/>
    </location>
</feature>
<accession>A0A0J9U953</accession>
<organism evidence="2 3">
    <name type="scientific">Fusarium oxysporum f. sp. lycopersici (strain 4287 / CBS 123668 / FGSC 9935 / NRRL 34936)</name>
    <name type="common">Fusarium vascular wilt of tomato</name>
    <dbReference type="NCBI Taxonomy" id="426428"/>
    <lineage>
        <taxon>Eukaryota</taxon>
        <taxon>Fungi</taxon>
        <taxon>Dikarya</taxon>
        <taxon>Ascomycota</taxon>
        <taxon>Pezizomycotina</taxon>
        <taxon>Sordariomycetes</taxon>
        <taxon>Hypocreomycetidae</taxon>
        <taxon>Hypocreales</taxon>
        <taxon>Nectriaceae</taxon>
        <taxon>Fusarium</taxon>
        <taxon>Fusarium oxysporum species complex</taxon>
    </lineage>
</organism>
<reference evidence="2" key="2">
    <citation type="journal article" date="2010" name="Nature">
        <title>Comparative genomics reveals mobile pathogenicity chromosomes in Fusarium.</title>
        <authorList>
            <person name="Ma L.J."/>
            <person name="van der Does H.C."/>
            <person name="Borkovich K.A."/>
            <person name="Coleman J.J."/>
            <person name="Daboussi M.J."/>
            <person name="Di Pietro A."/>
            <person name="Dufresne M."/>
            <person name="Freitag M."/>
            <person name="Grabherr M."/>
            <person name="Henrissat B."/>
            <person name="Houterman P.M."/>
            <person name="Kang S."/>
            <person name="Shim W.B."/>
            <person name="Woloshuk C."/>
            <person name="Xie X."/>
            <person name="Xu J.R."/>
            <person name="Antoniw J."/>
            <person name="Baker S.E."/>
            <person name="Bluhm B.H."/>
            <person name="Breakspear A."/>
            <person name="Brown D.W."/>
            <person name="Butchko R.A."/>
            <person name="Chapman S."/>
            <person name="Coulson R."/>
            <person name="Coutinho P.M."/>
            <person name="Danchin E.G."/>
            <person name="Diener A."/>
            <person name="Gale L.R."/>
            <person name="Gardiner D.M."/>
            <person name="Goff S."/>
            <person name="Hammond-Kosack K.E."/>
            <person name="Hilburn K."/>
            <person name="Hua-Van A."/>
            <person name="Jonkers W."/>
            <person name="Kazan K."/>
            <person name="Kodira C.D."/>
            <person name="Koehrsen M."/>
            <person name="Kumar L."/>
            <person name="Lee Y.H."/>
            <person name="Li L."/>
            <person name="Manners J.M."/>
            <person name="Miranda-Saavedra D."/>
            <person name="Mukherjee M."/>
            <person name="Park G."/>
            <person name="Park J."/>
            <person name="Park S.Y."/>
            <person name="Proctor R.H."/>
            <person name="Regev A."/>
            <person name="Ruiz-Roldan M.C."/>
            <person name="Sain D."/>
            <person name="Sakthikumar S."/>
            <person name="Sykes S."/>
            <person name="Schwartz D.C."/>
            <person name="Turgeon B.G."/>
            <person name="Wapinski I."/>
            <person name="Yoder O."/>
            <person name="Young S."/>
            <person name="Zeng Q."/>
            <person name="Zhou S."/>
            <person name="Galagan J."/>
            <person name="Cuomo C.A."/>
            <person name="Kistler H.C."/>
            <person name="Rep M."/>
        </authorList>
    </citation>
    <scope>NUCLEOTIDE SEQUENCE [LARGE SCALE GENOMIC DNA]</scope>
    <source>
        <strain evidence="2">4287</strain>
    </source>
</reference>
<dbReference type="EMBL" id="DS231696">
    <property type="protein sequence ID" value="KNA95519.1"/>
    <property type="molecule type" value="Genomic_DNA"/>
</dbReference>
<evidence type="ECO:0000313" key="2">
    <source>
        <dbReference type="EMBL" id="KNA95519.1"/>
    </source>
</evidence>
<dbReference type="KEGG" id="fox:FOXG_18006"/>
<reference evidence="2" key="1">
    <citation type="submission" date="2007-04" db="EMBL/GenBank/DDBJ databases">
        <authorList>
            <consortium name="The Broad Institute Genome Sequencing Platform"/>
            <person name="Birren B."/>
            <person name="Lander E."/>
            <person name="Galagan J."/>
            <person name="Nusbaum C."/>
            <person name="Devon K."/>
            <person name="Ma L.-J."/>
            <person name="Jaffe D."/>
            <person name="Butler J."/>
            <person name="Alvarez P."/>
            <person name="Gnerre S."/>
            <person name="Grabherr M."/>
            <person name="Kleber M."/>
            <person name="Mauceli E."/>
            <person name="Brockman W."/>
            <person name="MacCallum I.A."/>
            <person name="Young S."/>
            <person name="LaButti K."/>
            <person name="DeCaprio D."/>
            <person name="Crawford M."/>
            <person name="Koehrsen M."/>
            <person name="Engels R."/>
            <person name="Montgomery P."/>
            <person name="Pearson M."/>
            <person name="Howarth C."/>
            <person name="Larson L."/>
            <person name="White J."/>
            <person name="O'Leary S."/>
            <person name="Kodira C."/>
            <person name="Zeng Q."/>
            <person name="Yandava C."/>
            <person name="Alvarado L."/>
            <person name="Kistler C."/>
            <person name="Shim W.-B."/>
            <person name="Kang S."/>
            <person name="Woloshuk C."/>
        </authorList>
    </citation>
    <scope>NUCLEOTIDE SEQUENCE</scope>
    <source>
        <strain evidence="2">4287</strain>
    </source>
</reference>
<dbReference type="Proteomes" id="UP000009097">
    <property type="component" value="Unassembled WGS sequence"/>
</dbReference>
<evidence type="ECO:0000256" key="1">
    <source>
        <dbReference type="SAM" id="MobiDB-lite"/>
    </source>
</evidence>
<dbReference type="VEuPathDB" id="FungiDB:FOXG_18006"/>
<evidence type="ECO:0000313" key="3">
    <source>
        <dbReference type="Proteomes" id="UP000009097"/>
    </source>
</evidence>
<sequence length="74" mass="8250">MTGFNDEKPKHEEGNWSWSWSCTSASACYDVSNKRTNSTSWRGNRRKCMQLINPGPRLLEVDSQPSVASAPSSS</sequence>
<name>A0A0J9U953_FUSO4</name>
<gene>
    <name evidence="2" type="ORF">FOXG_18006</name>
</gene>
<dbReference type="AlphaFoldDB" id="A0A0J9U953"/>
<protein>
    <submittedName>
        <fullName evidence="2">Uncharacterized protein</fullName>
    </submittedName>
</protein>
<feature type="compositionally biased region" description="Low complexity" evidence="1">
    <location>
        <begin position="63"/>
        <end position="74"/>
    </location>
</feature>
<dbReference type="GeneID" id="28958712"/>
<proteinExistence type="predicted"/>
<dbReference type="RefSeq" id="XP_018233565.1">
    <property type="nucleotide sequence ID" value="XM_018398048.1"/>
</dbReference>